<feature type="transmembrane region" description="Helical" evidence="2">
    <location>
        <begin position="170"/>
        <end position="194"/>
    </location>
</feature>
<keyword evidence="2" id="KW-1133">Transmembrane helix</keyword>
<accession>A0A843U5H3</accession>
<evidence type="ECO:0000256" key="1">
    <source>
        <dbReference type="SAM" id="MobiDB-lite"/>
    </source>
</evidence>
<name>A0A843U5H3_COLES</name>
<reference evidence="3" key="1">
    <citation type="submission" date="2017-07" db="EMBL/GenBank/DDBJ databases">
        <title>Taro Niue Genome Assembly and Annotation.</title>
        <authorList>
            <person name="Atibalentja N."/>
            <person name="Keating K."/>
            <person name="Fields C.J."/>
        </authorList>
    </citation>
    <scope>NUCLEOTIDE SEQUENCE</scope>
    <source>
        <strain evidence="3">Niue_2</strain>
        <tissue evidence="3">Leaf</tissue>
    </source>
</reference>
<feature type="compositionally biased region" description="Basic and acidic residues" evidence="1">
    <location>
        <begin position="66"/>
        <end position="75"/>
    </location>
</feature>
<feature type="compositionally biased region" description="Pro residues" evidence="1">
    <location>
        <begin position="86"/>
        <end position="96"/>
    </location>
</feature>
<sequence length="245" mass="26954">MALTIAHGPACHVWRGTHAGDLNGESSGRDLLQWPRGVRLTLSRGVSREGGSAGGSAPQKYQGHVGSERSEAERTAHHHRPKYLLRPPPPHSPPQPKTKILKPDHPRKYPFHLAPFSHCRAEQRPEQKPRIAAPQLPKPYLPRGSGGDCRLVSLDFFSSSPPPLYSHSDLFLLVLLLLIGLFLFSVCTVVPSGFGIGSQCKKDHNSQSIVWFSGDEIFVDPLDGMRVARVLICCPALETGAMRRM</sequence>
<organism evidence="3 4">
    <name type="scientific">Colocasia esculenta</name>
    <name type="common">Wild taro</name>
    <name type="synonym">Arum esculentum</name>
    <dbReference type="NCBI Taxonomy" id="4460"/>
    <lineage>
        <taxon>Eukaryota</taxon>
        <taxon>Viridiplantae</taxon>
        <taxon>Streptophyta</taxon>
        <taxon>Embryophyta</taxon>
        <taxon>Tracheophyta</taxon>
        <taxon>Spermatophyta</taxon>
        <taxon>Magnoliopsida</taxon>
        <taxon>Liliopsida</taxon>
        <taxon>Araceae</taxon>
        <taxon>Aroideae</taxon>
        <taxon>Colocasieae</taxon>
        <taxon>Colocasia</taxon>
    </lineage>
</organism>
<dbReference type="AlphaFoldDB" id="A0A843U5H3"/>
<keyword evidence="2" id="KW-0472">Membrane</keyword>
<proteinExistence type="predicted"/>
<dbReference type="Proteomes" id="UP000652761">
    <property type="component" value="Unassembled WGS sequence"/>
</dbReference>
<keyword evidence="4" id="KW-1185">Reference proteome</keyword>
<feature type="region of interest" description="Disordered" evidence="1">
    <location>
        <begin position="45"/>
        <end position="103"/>
    </location>
</feature>
<evidence type="ECO:0000313" key="3">
    <source>
        <dbReference type="EMBL" id="MQL75569.1"/>
    </source>
</evidence>
<dbReference type="EMBL" id="NMUH01000256">
    <property type="protein sequence ID" value="MQL75569.1"/>
    <property type="molecule type" value="Genomic_DNA"/>
</dbReference>
<evidence type="ECO:0000256" key="2">
    <source>
        <dbReference type="SAM" id="Phobius"/>
    </source>
</evidence>
<comment type="caution">
    <text evidence="3">The sequence shown here is derived from an EMBL/GenBank/DDBJ whole genome shotgun (WGS) entry which is preliminary data.</text>
</comment>
<evidence type="ECO:0000313" key="4">
    <source>
        <dbReference type="Proteomes" id="UP000652761"/>
    </source>
</evidence>
<gene>
    <name evidence="3" type="ORF">Taro_007950</name>
</gene>
<protein>
    <submittedName>
        <fullName evidence="3">Uncharacterized protein</fullName>
    </submittedName>
</protein>
<keyword evidence="2" id="KW-0812">Transmembrane</keyword>